<dbReference type="GO" id="GO:0005743">
    <property type="term" value="C:mitochondrial inner membrane"/>
    <property type="evidence" value="ECO:0007669"/>
    <property type="project" value="UniProtKB-SubCell"/>
</dbReference>
<name>A0A9P8L7C2_9PEZI</name>
<evidence type="ECO:0000256" key="2">
    <source>
        <dbReference type="ARBA" id="ARBA00007255"/>
    </source>
</evidence>
<keyword evidence="13" id="KW-1185">Reference proteome</keyword>
<sequence length="324" mass="36570">MRRRRKDPTVTPASVGGSVSFSSHSPASCNLTAGCSHSHSQGRSTHSISHSLSETRGEPVDPYELFRLLEIQDRLQKERASRRARSVGPYRHTPQFAAQAFQRTATQKVHGRNEIHKLSRSVIDRYRNNRDVGSTTATRPQGAVAKPGGDSVADSAADSAANRNQFQWTRDLEIATKVDRERNVSKGPQKDFNITFDQISSSRSRKKRTIVDRPYSTGGLDPGMKRLSLNVPSSFQRQPFDRHDWTQADERRDQETDAQLSKERRSHSLKRIGSVRPVVRHKSRNGRGTTDVVTSVVVVDRPTTTTQDNPRKMNFHWSLFCLGW</sequence>
<accession>A0A9P8L7C2</accession>
<evidence type="ECO:0000256" key="11">
    <source>
        <dbReference type="SAM" id="MobiDB-lite"/>
    </source>
</evidence>
<keyword evidence="10" id="KW-0456">Lyase</keyword>
<keyword evidence="9" id="KW-0472">Membrane</keyword>
<feature type="region of interest" description="Disordered" evidence="11">
    <location>
        <begin position="179"/>
        <end position="268"/>
    </location>
</feature>
<dbReference type="PROSITE" id="PS51257">
    <property type="entry name" value="PROKAR_LIPOPROTEIN"/>
    <property type="match status" value="1"/>
</dbReference>
<proteinExistence type="inferred from homology"/>
<evidence type="ECO:0000313" key="13">
    <source>
        <dbReference type="Proteomes" id="UP000750711"/>
    </source>
</evidence>
<keyword evidence="6" id="KW-0999">Mitochondrion inner membrane</keyword>
<gene>
    <name evidence="12" type="ORF">GP486_006645</name>
</gene>
<feature type="compositionally biased region" description="Low complexity" evidence="11">
    <location>
        <begin position="150"/>
        <end position="161"/>
    </location>
</feature>
<comment type="subcellular location">
    <subcellularLocation>
        <location evidence="1">Mitochondrion inner membrane</location>
    </subcellularLocation>
</comment>
<evidence type="ECO:0000256" key="5">
    <source>
        <dbReference type="ARBA" id="ARBA00022723"/>
    </source>
</evidence>
<evidence type="ECO:0000256" key="1">
    <source>
        <dbReference type="ARBA" id="ARBA00004273"/>
    </source>
</evidence>
<evidence type="ECO:0000256" key="8">
    <source>
        <dbReference type="ARBA" id="ARBA00023128"/>
    </source>
</evidence>
<dbReference type="GO" id="GO:0004408">
    <property type="term" value="F:holocytochrome-c synthase activity"/>
    <property type="evidence" value="ECO:0007669"/>
    <property type="project" value="UniProtKB-EC"/>
</dbReference>
<evidence type="ECO:0000256" key="10">
    <source>
        <dbReference type="ARBA" id="ARBA00023239"/>
    </source>
</evidence>
<evidence type="ECO:0000256" key="4">
    <source>
        <dbReference type="ARBA" id="ARBA00022617"/>
    </source>
</evidence>
<feature type="compositionally biased region" description="Basic and acidic residues" evidence="11">
    <location>
        <begin position="239"/>
        <end position="263"/>
    </location>
</feature>
<feature type="region of interest" description="Disordered" evidence="11">
    <location>
        <begin position="128"/>
        <end position="164"/>
    </location>
</feature>
<dbReference type="EMBL" id="JAGHQM010001566">
    <property type="protein sequence ID" value="KAH0553170.1"/>
    <property type="molecule type" value="Genomic_DNA"/>
</dbReference>
<keyword evidence="5" id="KW-0479">Metal-binding</keyword>
<organism evidence="12 13">
    <name type="scientific">Trichoglossum hirsutum</name>
    <dbReference type="NCBI Taxonomy" id="265104"/>
    <lineage>
        <taxon>Eukaryota</taxon>
        <taxon>Fungi</taxon>
        <taxon>Dikarya</taxon>
        <taxon>Ascomycota</taxon>
        <taxon>Pezizomycotina</taxon>
        <taxon>Geoglossomycetes</taxon>
        <taxon>Geoglossales</taxon>
        <taxon>Geoglossaceae</taxon>
        <taxon>Trichoglossum</taxon>
    </lineage>
</organism>
<comment type="caution">
    <text evidence="12">The sequence shown here is derived from an EMBL/GenBank/DDBJ whole genome shotgun (WGS) entry which is preliminary data.</text>
</comment>
<keyword evidence="7" id="KW-0408">Iron</keyword>
<dbReference type="Proteomes" id="UP000750711">
    <property type="component" value="Unassembled WGS sequence"/>
</dbReference>
<evidence type="ECO:0000256" key="3">
    <source>
        <dbReference type="ARBA" id="ARBA00012218"/>
    </source>
</evidence>
<feature type="compositionally biased region" description="Low complexity" evidence="11">
    <location>
        <begin position="12"/>
        <end position="28"/>
    </location>
</feature>
<evidence type="ECO:0000313" key="12">
    <source>
        <dbReference type="EMBL" id="KAH0553170.1"/>
    </source>
</evidence>
<evidence type="ECO:0000256" key="9">
    <source>
        <dbReference type="ARBA" id="ARBA00023136"/>
    </source>
</evidence>
<dbReference type="GO" id="GO:0046872">
    <property type="term" value="F:metal ion binding"/>
    <property type="evidence" value="ECO:0007669"/>
    <property type="project" value="UniProtKB-KW"/>
</dbReference>
<feature type="region of interest" description="Disordered" evidence="11">
    <location>
        <begin position="1"/>
        <end position="57"/>
    </location>
</feature>
<keyword evidence="4" id="KW-0349">Heme</keyword>
<dbReference type="AlphaFoldDB" id="A0A9P8L7C2"/>
<keyword evidence="8" id="KW-0496">Mitochondrion</keyword>
<dbReference type="PROSITE" id="PS00822">
    <property type="entry name" value="CYTO_HEME_LYASE_2"/>
    <property type="match status" value="1"/>
</dbReference>
<evidence type="ECO:0000256" key="7">
    <source>
        <dbReference type="ARBA" id="ARBA00023004"/>
    </source>
</evidence>
<dbReference type="InterPro" id="IPR000511">
    <property type="entry name" value="Holocyt_c/c1_synthase"/>
</dbReference>
<feature type="compositionally biased region" description="Polar residues" evidence="11">
    <location>
        <begin position="29"/>
        <end position="52"/>
    </location>
</feature>
<protein>
    <recommendedName>
        <fullName evidence="3">holocytochrome-c synthase</fullName>
        <ecNumber evidence="3">4.4.1.17</ecNumber>
    </recommendedName>
</protein>
<evidence type="ECO:0000256" key="6">
    <source>
        <dbReference type="ARBA" id="ARBA00022792"/>
    </source>
</evidence>
<reference evidence="12" key="1">
    <citation type="submission" date="2021-03" db="EMBL/GenBank/DDBJ databases">
        <title>Comparative genomics and phylogenomic investigation of the class Geoglossomycetes provide insights into ecological specialization and systematics.</title>
        <authorList>
            <person name="Melie T."/>
            <person name="Pirro S."/>
            <person name="Miller A.N."/>
            <person name="Quandt A."/>
        </authorList>
    </citation>
    <scope>NUCLEOTIDE SEQUENCE</scope>
    <source>
        <strain evidence="12">CAQ_001_2017</strain>
    </source>
</reference>
<dbReference type="EC" id="4.4.1.17" evidence="3"/>
<comment type="similarity">
    <text evidence="2">Belongs to the cytochrome c-type heme lyase family.</text>
</comment>